<evidence type="ECO:0000256" key="2">
    <source>
        <dbReference type="ARBA" id="ARBA00022618"/>
    </source>
</evidence>
<keyword evidence="6" id="KW-0131">Cell cycle</keyword>
<name>A0A381TVN3_9ZZZZ</name>
<evidence type="ECO:0000256" key="3">
    <source>
        <dbReference type="ARBA" id="ARBA00022692"/>
    </source>
</evidence>
<reference evidence="8" key="1">
    <citation type="submission" date="2018-05" db="EMBL/GenBank/DDBJ databases">
        <authorList>
            <person name="Lanie J.A."/>
            <person name="Ng W.-L."/>
            <person name="Kazmierczak K.M."/>
            <person name="Andrzejewski T.M."/>
            <person name="Davidsen T.M."/>
            <person name="Wayne K.J."/>
            <person name="Tettelin H."/>
            <person name="Glass J.I."/>
            <person name="Rusch D."/>
            <person name="Podicherti R."/>
            <person name="Tsui H.-C.T."/>
            <person name="Winkler M.E."/>
        </authorList>
    </citation>
    <scope>NUCLEOTIDE SEQUENCE</scope>
</reference>
<dbReference type="InterPro" id="IPR023081">
    <property type="entry name" value="Cell_div_FtsB"/>
</dbReference>
<evidence type="ECO:0000313" key="8">
    <source>
        <dbReference type="EMBL" id="SVA20105.1"/>
    </source>
</evidence>
<dbReference type="GO" id="GO:0030428">
    <property type="term" value="C:cell septum"/>
    <property type="evidence" value="ECO:0007669"/>
    <property type="project" value="TreeGrafter"/>
</dbReference>
<proteinExistence type="predicted"/>
<keyword evidence="5 7" id="KW-0472">Membrane</keyword>
<sequence>MTSPVGPIDGLPPVPRRTPKPTRTGRYVVLLITLLLVANALAGERGLVALFRANQEHAYQQEMLDAIRTENDRLHRYAEALAEQPRFIEDLARRHLSMIKPGEQLFIVRTTEQSANDLTTVTSGLPTATNAP</sequence>
<dbReference type="InterPro" id="IPR007060">
    <property type="entry name" value="FtsL/DivIC"/>
</dbReference>
<protein>
    <recommendedName>
        <fullName evidence="9">Cell division protein FtsB</fullName>
    </recommendedName>
</protein>
<evidence type="ECO:0000256" key="5">
    <source>
        <dbReference type="ARBA" id="ARBA00023136"/>
    </source>
</evidence>
<keyword evidence="4 7" id="KW-1133">Transmembrane helix</keyword>
<organism evidence="8">
    <name type="scientific">marine metagenome</name>
    <dbReference type="NCBI Taxonomy" id="408172"/>
    <lineage>
        <taxon>unclassified sequences</taxon>
        <taxon>metagenomes</taxon>
        <taxon>ecological metagenomes</taxon>
    </lineage>
</organism>
<accession>A0A381TVN3</accession>
<feature type="transmembrane region" description="Helical" evidence="7">
    <location>
        <begin position="24"/>
        <end position="42"/>
    </location>
</feature>
<dbReference type="PANTHER" id="PTHR37485:SF1">
    <property type="entry name" value="CELL DIVISION PROTEIN FTSB"/>
    <property type="match status" value="1"/>
</dbReference>
<evidence type="ECO:0000256" key="4">
    <source>
        <dbReference type="ARBA" id="ARBA00022989"/>
    </source>
</evidence>
<keyword evidence="1" id="KW-1003">Cell membrane</keyword>
<keyword evidence="3 7" id="KW-0812">Transmembrane</keyword>
<evidence type="ECO:0008006" key="9">
    <source>
        <dbReference type="Google" id="ProtNLM"/>
    </source>
</evidence>
<dbReference type="PANTHER" id="PTHR37485">
    <property type="entry name" value="CELL DIVISION PROTEIN FTSB"/>
    <property type="match status" value="1"/>
</dbReference>
<evidence type="ECO:0000256" key="1">
    <source>
        <dbReference type="ARBA" id="ARBA00022475"/>
    </source>
</evidence>
<dbReference type="Pfam" id="PF04977">
    <property type="entry name" value="DivIC"/>
    <property type="match status" value="1"/>
</dbReference>
<keyword evidence="2" id="KW-0132">Cell division</keyword>
<dbReference type="AlphaFoldDB" id="A0A381TVN3"/>
<evidence type="ECO:0000256" key="6">
    <source>
        <dbReference type="ARBA" id="ARBA00023306"/>
    </source>
</evidence>
<dbReference type="EMBL" id="UINC01005250">
    <property type="protein sequence ID" value="SVA20105.1"/>
    <property type="molecule type" value="Genomic_DNA"/>
</dbReference>
<gene>
    <name evidence="8" type="ORF">METZ01_LOCUS72959</name>
</gene>
<evidence type="ECO:0000256" key="7">
    <source>
        <dbReference type="SAM" id="Phobius"/>
    </source>
</evidence>
<dbReference type="GO" id="GO:0043093">
    <property type="term" value="P:FtsZ-dependent cytokinesis"/>
    <property type="evidence" value="ECO:0007669"/>
    <property type="project" value="TreeGrafter"/>
</dbReference>